<comment type="caution">
    <text evidence="1">The sequence shown here is derived from an EMBL/GenBank/DDBJ whole genome shotgun (WGS) entry which is preliminary data.</text>
</comment>
<evidence type="ECO:0000313" key="2">
    <source>
        <dbReference type="Proteomes" id="UP001307849"/>
    </source>
</evidence>
<dbReference type="Proteomes" id="UP001307849">
    <property type="component" value="Unassembled WGS sequence"/>
</dbReference>
<dbReference type="AlphaFoldDB" id="A0AAN8NMR5"/>
<accession>A0AAN8NMR5</accession>
<gene>
    <name evidence="1" type="ORF">TWF506_001443</name>
</gene>
<reference evidence="1 2" key="1">
    <citation type="submission" date="2019-10" db="EMBL/GenBank/DDBJ databases">
        <authorList>
            <person name="Palmer J.M."/>
        </authorList>
    </citation>
    <scope>NUCLEOTIDE SEQUENCE [LARGE SCALE GENOMIC DNA]</scope>
    <source>
        <strain evidence="1 2">TWF506</strain>
    </source>
</reference>
<sequence>MHAPTGGFFEDVVGVVGAIESLKCSIHVPLKPLGCLSGLCHLTEKYVDVVAVDAAATGGAAAAAVGIEDVDEHQSPVGIPSQAL</sequence>
<evidence type="ECO:0000313" key="1">
    <source>
        <dbReference type="EMBL" id="KAK6521218.1"/>
    </source>
</evidence>
<dbReference type="EMBL" id="JAVHJM010000001">
    <property type="protein sequence ID" value="KAK6521218.1"/>
    <property type="molecule type" value="Genomic_DNA"/>
</dbReference>
<protein>
    <submittedName>
        <fullName evidence="1">Uncharacterized protein</fullName>
    </submittedName>
</protein>
<keyword evidence="2" id="KW-1185">Reference proteome</keyword>
<organism evidence="1 2">
    <name type="scientific">Arthrobotrys conoides</name>
    <dbReference type="NCBI Taxonomy" id="74498"/>
    <lineage>
        <taxon>Eukaryota</taxon>
        <taxon>Fungi</taxon>
        <taxon>Dikarya</taxon>
        <taxon>Ascomycota</taxon>
        <taxon>Pezizomycotina</taxon>
        <taxon>Orbiliomycetes</taxon>
        <taxon>Orbiliales</taxon>
        <taxon>Orbiliaceae</taxon>
        <taxon>Arthrobotrys</taxon>
    </lineage>
</organism>
<proteinExistence type="predicted"/>
<name>A0AAN8NMR5_9PEZI</name>